<dbReference type="SUPFAM" id="SSF46689">
    <property type="entry name" value="Homeodomain-like"/>
    <property type="match status" value="1"/>
</dbReference>
<sequence>MVRTRDEGFNEIIQTAERLFLEKGFEKTTVQDISQRMGVAKGTIYHYFKSKDELVDHLLQRYSDSLIHELEITARNSQIDAIQKFEQMAKSFIYFEGWNSDLMRYIHQDVRLVLNHLFEIRCNNEIKPLVHSVIEEGVEAGLFNVEFPKQTAFMIVAVFDCIFDDGSLRSGIFEPDVLAAMEDFLNRLLGTKHKFNLSKDQG</sequence>
<dbReference type="RefSeq" id="WP_191206517.1">
    <property type="nucleotide sequence ID" value="NZ_JACXZA010000008.1"/>
</dbReference>
<reference evidence="4 5" key="1">
    <citation type="submission" date="2020-09" db="EMBL/GenBank/DDBJ databases">
        <title>Paenibacillus sp. strain PR3 16S rRNA gene Genome sequencing and assembly.</title>
        <authorList>
            <person name="Kim J."/>
        </authorList>
    </citation>
    <scope>NUCLEOTIDE SEQUENCE [LARGE SCALE GENOMIC DNA]</scope>
    <source>
        <strain evidence="4 5">PR3</strain>
    </source>
</reference>
<dbReference type="PRINTS" id="PR00455">
    <property type="entry name" value="HTHTETR"/>
</dbReference>
<organism evidence="4 5">
    <name type="scientific">Paenibacillus terricola</name>
    <dbReference type="NCBI Taxonomy" id="2763503"/>
    <lineage>
        <taxon>Bacteria</taxon>
        <taxon>Bacillati</taxon>
        <taxon>Bacillota</taxon>
        <taxon>Bacilli</taxon>
        <taxon>Bacillales</taxon>
        <taxon>Paenibacillaceae</taxon>
        <taxon>Paenibacillus</taxon>
    </lineage>
</organism>
<evidence type="ECO:0000313" key="4">
    <source>
        <dbReference type="EMBL" id="MBD3922213.1"/>
    </source>
</evidence>
<evidence type="ECO:0000256" key="1">
    <source>
        <dbReference type="ARBA" id="ARBA00023125"/>
    </source>
</evidence>
<dbReference type="PROSITE" id="PS50977">
    <property type="entry name" value="HTH_TETR_2"/>
    <property type="match status" value="1"/>
</dbReference>
<dbReference type="InterPro" id="IPR023772">
    <property type="entry name" value="DNA-bd_HTH_TetR-type_CS"/>
</dbReference>
<gene>
    <name evidence="4" type="ORF">H8B09_25885</name>
</gene>
<dbReference type="InterPro" id="IPR001647">
    <property type="entry name" value="HTH_TetR"/>
</dbReference>
<dbReference type="EMBL" id="JACXZA010000008">
    <property type="protein sequence ID" value="MBD3922213.1"/>
    <property type="molecule type" value="Genomic_DNA"/>
</dbReference>
<feature type="domain" description="HTH tetR-type" evidence="3">
    <location>
        <begin position="6"/>
        <end position="66"/>
    </location>
</feature>
<comment type="caution">
    <text evidence="4">The sequence shown here is derived from an EMBL/GenBank/DDBJ whole genome shotgun (WGS) entry which is preliminary data.</text>
</comment>
<proteinExistence type="predicted"/>
<dbReference type="Pfam" id="PF00440">
    <property type="entry name" value="TetR_N"/>
    <property type="match status" value="1"/>
</dbReference>
<dbReference type="PROSITE" id="PS01081">
    <property type="entry name" value="HTH_TETR_1"/>
    <property type="match status" value="1"/>
</dbReference>
<keyword evidence="1 2" id="KW-0238">DNA-binding</keyword>
<dbReference type="Gene3D" id="1.10.357.10">
    <property type="entry name" value="Tetracycline Repressor, domain 2"/>
    <property type="match status" value="1"/>
</dbReference>
<feature type="DNA-binding region" description="H-T-H motif" evidence="2">
    <location>
        <begin position="29"/>
        <end position="48"/>
    </location>
</feature>
<keyword evidence="5" id="KW-1185">Reference proteome</keyword>
<dbReference type="InterPro" id="IPR009057">
    <property type="entry name" value="Homeodomain-like_sf"/>
</dbReference>
<evidence type="ECO:0000313" key="5">
    <source>
        <dbReference type="Proteomes" id="UP000609346"/>
    </source>
</evidence>
<dbReference type="Proteomes" id="UP000609346">
    <property type="component" value="Unassembled WGS sequence"/>
</dbReference>
<evidence type="ECO:0000259" key="3">
    <source>
        <dbReference type="PROSITE" id="PS50977"/>
    </source>
</evidence>
<dbReference type="InterPro" id="IPR050624">
    <property type="entry name" value="HTH-type_Tx_Regulator"/>
</dbReference>
<dbReference type="PANTHER" id="PTHR43479">
    <property type="entry name" value="ACREF/ENVCD OPERON REPRESSOR-RELATED"/>
    <property type="match status" value="1"/>
</dbReference>
<accession>A0ABR8N205</accession>
<dbReference type="PANTHER" id="PTHR43479:SF11">
    <property type="entry name" value="ACREF_ENVCD OPERON REPRESSOR-RELATED"/>
    <property type="match status" value="1"/>
</dbReference>
<name>A0ABR8N205_9BACL</name>
<evidence type="ECO:0000256" key="2">
    <source>
        <dbReference type="PROSITE-ProRule" id="PRU00335"/>
    </source>
</evidence>
<protein>
    <submittedName>
        <fullName evidence="4">TetR/AcrR family transcriptional regulator</fullName>
    </submittedName>
</protein>